<proteinExistence type="predicted"/>
<protein>
    <submittedName>
        <fullName evidence="1">Uncharacterized protein</fullName>
    </submittedName>
</protein>
<gene>
    <name evidence="1" type="ORF">PGTUg99_036897</name>
</gene>
<name>A0A5B0LXC6_PUCGR</name>
<evidence type="ECO:0000313" key="2">
    <source>
        <dbReference type="Proteomes" id="UP000325313"/>
    </source>
</evidence>
<dbReference type="AlphaFoldDB" id="A0A5B0LXC6"/>
<evidence type="ECO:0000313" key="1">
    <source>
        <dbReference type="EMBL" id="KAA1068746.1"/>
    </source>
</evidence>
<comment type="caution">
    <text evidence="1">The sequence shown here is derived from an EMBL/GenBank/DDBJ whole genome shotgun (WGS) entry which is preliminary data.</text>
</comment>
<organism evidence="1 2">
    <name type="scientific">Puccinia graminis f. sp. tritici</name>
    <dbReference type="NCBI Taxonomy" id="56615"/>
    <lineage>
        <taxon>Eukaryota</taxon>
        <taxon>Fungi</taxon>
        <taxon>Dikarya</taxon>
        <taxon>Basidiomycota</taxon>
        <taxon>Pucciniomycotina</taxon>
        <taxon>Pucciniomycetes</taxon>
        <taxon>Pucciniales</taxon>
        <taxon>Pucciniaceae</taxon>
        <taxon>Puccinia</taxon>
    </lineage>
</organism>
<accession>A0A5B0LXC6</accession>
<dbReference type="EMBL" id="VDEP01000505">
    <property type="protein sequence ID" value="KAA1068746.1"/>
    <property type="molecule type" value="Genomic_DNA"/>
</dbReference>
<dbReference type="Proteomes" id="UP000325313">
    <property type="component" value="Unassembled WGS sequence"/>
</dbReference>
<sequence length="97" mass="10879">MAWPDLLLMSIKVTERSLCLDASDLQNLFSKFLKRSAKDHEYVVGSELEGWASSICTVNVLRSANVPVVPKFVDLVKRCDEPSCGRFDRGQTLNFQG</sequence>
<reference evidence="1 2" key="1">
    <citation type="submission" date="2019-05" db="EMBL/GenBank/DDBJ databases">
        <title>Emergence of the Ug99 lineage of the wheat stem rust pathogen through somatic hybridization.</title>
        <authorList>
            <person name="Li F."/>
            <person name="Upadhyaya N.M."/>
            <person name="Sperschneider J."/>
            <person name="Matny O."/>
            <person name="Nguyen-Phuc H."/>
            <person name="Mago R."/>
            <person name="Raley C."/>
            <person name="Miller M.E."/>
            <person name="Silverstein K.A.T."/>
            <person name="Henningsen E."/>
            <person name="Hirsch C.D."/>
            <person name="Visser B."/>
            <person name="Pretorius Z.A."/>
            <person name="Steffenson B.J."/>
            <person name="Schwessinger B."/>
            <person name="Dodds P.N."/>
            <person name="Figueroa M."/>
        </authorList>
    </citation>
    <scope>NUCLEOTIDE SEQUENCE [LARGE SCALE GENOMIC DNA]</scope>
    <source>
        <strain evidence="1 2">Ug99</strain>
    </source>
</reference>